<protein>
    <submittedName>
        <fullName evidence="3">Hypothetical_protein</fullName>
    </submittedName>
</protein>
<gene>
    <name evidence="2" type="ORF">HINF_LOCUS2722</name>
    <name evidence="3" type="ORF">HINF_LOCUS30615</name>
</gene>
<dbReference type="AlphaFoldDB" id="A0AA86N8U3"/>
<evidence type="ECO:0000313" key="4">
    <source>
        <dbReference type="Proteomes" id="UP001642409"/>
    </source>
</evidence>
<evidence type="ECO:0000313" key="2">
    <source>
        <dbReference type="EMBL" id="CAI9915077.1"/>
    </source>
</evidence>
<name>A0AA86N8U3_9EUKA</name>
<comment type="caution">
    <text evidence="2">The sequence shown here is derived from an EMBL/GenBank/DDBJ whole genome shotgun (WGS) entry which is preliminary data.</text>
</comment>
<reference evidence="2" key="1">
    <citation type="submission" date="2023-06" db="EMBL/GenBank/DDBJ databases">
        <authorList>
            <person name="Kurt Z."/>
        </authorList>
    </citation>
    <scope>NUCLEOTIDE SEQUENCE</scope>
</reference>
<sequence>MPQINTKQLTKADDTKLLTLVAKQMKFQGKTDEVLKHYQENKCNLQQIDWKKIDSKLGVEPYESKARSQNRFFSVLLPNSLPEYDLQFQNDISDFITERLEEKKETWQNYNEEERVNYRKNLEKKVKTRFVLKANDLHSYKKQIDKNRHQMIYIMKKSPQTRTDTESSPQSQSTEFEDGFQNTIFTDEGSQLQVIQLPPQIQFVSMQCDNEMSCLPCLFTLYE</sequence>
<dbReference type="EMBL" id="CATOUU010000062">
    <property type="protein sequence ID" value="CAI9915077.1"/>
    <property type="molecule type" value="Genomic_DNA"/>
</dbReference>
<proteinExistence type="predicted"/>
<feature type="region of interest" description="Disordered" evidence="1">
    <location>
        <begin position="156"/>
        <end position="176"/>
    </location>
</feature>
<accession>A0AA86N8U3</accession>
<organism evidence="2">
    <name type="scientific">Hexamita inflata</name>
    <dbReference type="NCBI Taxonomy" id="28002"/>
    <lineage>
        <taxon>Eukaryota</taxon>
        <taxon>Metamonada</taxon>
        <taxon>Diplomonadida</taxon>
        <taxon>Hexamitidae</taxon>
        <taxon>Hexamitinae</taxon>
        <taxon>Hexamita</taxon>
    </lineage>
</organism>
<reference evidence="3 4" key="2">
    <citation type="submission" date="2024-07" db="EMBL/GenBank/DDBJ databases">
        <authorList>
            <person name="Akdeniz Z."/>
        </authorList>
    </citation>
    <scope>NUCLEOTIDE SEQUENCE [LARGE SCALE GENOMIC DNA]</scope>
</reference>
<feature type="compositionally biased region" description="Polar residues" evidence="1">
    <location>
        <begin position="158"/>
        <end position="176"/>
    </location>
</feature>
<evidence type="ECO:0000313" key="3">
    <source>
        <dbReference type="EMBL" id="CAL6025952.1"/>
    </source>
</evidence>
<dbReference type="Proteomes" id="UP001642409">
    <property type="component" value="Unassembled WGS sequence"/>
</dbReference>
<evidence type="ECO:0000256" key="1">
    <source>
        <dbReference type="SAM" id="MobiDB-lite"/>
    </source>
</evidence>
<keyword evidence="4" id="KW-1185">Reference proteome</keyword>
<dbReference type="EMBL" id="CAXDID020000100">
    <property type="protein sequence ID" value="CAL6025952.1"/>
    <property type="molecule type" value="Genomic_DNA"/>
</dbReference>